<dbReference type="Proteomes" id="UP000036196">
    <property type="component" value="Unassembled WGS sequence"/>
</dbReference>
<dbReference type="PATRIC" id="fig|61647.13.peg.4780"/>
<comment type="caution">
    <text evidence="2">The sequence shown here is derived from an EMBL/GenBank/DDBJ whole genome shotgun (WGS) entry which is preliminary data.</text>
</comment>
<dbReference type="RefSeq" id="WP_045287847.1">
    <property type="nucleotide sequence ID" value="NZ_CACVCI010000001.1"/>
</dbReference>
<dbReference type="STRING" id="61647.LG71_13150"/>
<evidence type="ECO:0000313" key="1">
    <source>
        <dbReference type="EMBL" id="EML1473403.1"/>
    </source>
</evidence>
<dbReference type="InterPro" id="IPR003207">
    <property type="entry name" value="Ppandiol/glycerol_DeHydtase_su"/>
</dbReference>
<dbReference type="Gene3D" id="1.10.1510.20">
    <property type="entry name" value="Propanediol/glycerol dehydratase, small subunit"/>
    <property type="match status" value="1"/>
</dbReference>
<keyword evidence="3" id="KW-1185">Reference proteome</keyword>
<proteinExistence type="predicted"/>
<dbReference type="PIRSF" id="PIRSF018505">
    <property type="entry name" value="Prpndl_dhdrts_sm"/>
    <property type="match status" value="1"/>
</dbReference>
<dbReference type="InterPro" id="IPR036091">
    <property type="entry name" value="Prodiol/glycerol_DeHase__sf_su"/>
</dbReference>
<dbReference type="Pfam" id="PF02287">
    <property type="entry name" value="Dehydratase_SU"/>
    <property type="match status" value="1"/>
</dbReference>
<protein>
    <submittedName>
        <fullName evidence="1">Diol dehydratase small subunit</fullName>
    </submittedName>
    <submittedName>
        <fullName evidence="2">Glycerol dehydrogenase</fullName>
    </submittedName>
</protein>
<reference evidence="2 3" key="1">
    <citation type="submission" date="2015-05" db="EMBL/GenBank/DDBJ databases">
        <title>Genome sequences of Pluralibacter gergoviae.</title>
        <authorList>
            <person name="Greninger A.L."/>
            <person name="Miller S."/>
        </authorList>
    </citation>
    <scope>NUCLEOTIDE SEQUENCE [LARGE SCALE GENOMIC DNA]</scope>
    <source>
        <strain evidence="2 3">JS81F13</strain>
    </source>
</reference>
<dbReference type="NCBIfam" id="NF011972">
    <property type="entry name" value="PRK15443.1-3"/>
    <property type="match status" value="1"/>
</dbReference>
<dbReference type="SUPFAM" id="SSF47148">
    <property type="entry name" value="Diol dehydratase, gamma subunit"/>
    <property type="match status" value="1"/>
</dbReference>
<gene>
    <name evidence="2" type="ORF">ABW06_02575</name>
    <name evidence="1" type="ORF">QEG54_004201</name>
</gene>
<dbReference type="eggNOG" id="COG4910">
    <property type="taxonomic scope" value="Bacteria"/>
</dbReference>
<evidence type="ECO:0000313" key="2">
    <source>
        <dbReference type="EMBL" id="KMK16118.1"/>
    </source>
</evidence>
<evidence type="ECO:0000313" key="3">
    <source>
        <dbReference type="Proteomes" id="UP000036196"/>
    </source>
</evidence>
<organism evidence="2 3">
    <name type="scientific">Pluralibacter gergoviae</name>
    <name type="common">Enterobacter gergoviae</name>
    <dbReference type="NCBI Taxonomy" id="61647"/>
    <lineage>
        <taxon>Bacteria</taxon>
        <taxon>Pseudomonadati</taxon>
        <taxon>Pseudomonadota</taxon>
        <taxon>Gammaproteobacteria</taxon>
        <taxon>Enterobacterales</taxon>
        <taxon>Enterobacteriaceae</taxon>
        <taxon>Pluralibacter</taxon>
    </lineage>
</organism>
<sequence>MSDKTMTARDYPLASRCPEKILTPTGRPLTDITLENVLSGAVGPQDVRISRQTLEYQAQIAEEMHRDAVARNFRRAGELIAIPDARILEIYNALRPYRSSKAELLAIADELEHTWNAEVNAAFVREAAEVYQQRSKLRKESKAES</sequence>
<dbReference type="EMBL" id="LDZF01000002">
    <property type="protein sequence ID" value="KMK16118.1"/>
    <property type="molecule type" value="Genomic_DNA"/>
</dbReference>
<name>A0A0F0W140_PLUGE</name>
<dbReference type="AlphaFoldDB" id="A0A0F0W140"/>
<reference evidence="1" key="2">
    <citation type="submission" date="2024-02" db="EMBL/GenBank/DDBJ databases">
        <authorList>
            <consortium name="Clinical and Environmental Microbiology Branch: Whole genome sequencing antimicrobial resistance pathogens in the healthcare setting"/>
        </authorList>
    </citation>
    <scope>NUCLEOTIDE SEQUENCE</scope>
    <source>
        <strain evidence="1">2021DK-00143</strain>
    </source>
</reference>
<dbReference type="EMBL" id="ABLOKC030000029">
    <property type="protein sequence ID" value="EML1473403.1"/>
    <property type="molecule type" value="Genomic_DNA"/>
</dbReference>
<accession>A0A0F0W140</accession>